<keyword evidence="4" id="KW-1185">Reference proteome</keyword>
<evidence type="ECO:0000259" key="2">
    <source>
        <dbReference type="Pfam" id="PF02470"/>
    </source>
</evidence>
<gene>
    <name evidence="3" type="ORF">GWR21_30010</name>
</gene>
<reference evidence="3 4" key="1">
    <citation type="submission" date="2020-01" db="EMBL/GenBank/DDBJ databases">
        <title>Complete genome sequence of Chitinophaga sp. H33E-04 isolated from quinoa roots.</title>
        <authorList>
            <person name="Weon H.-Y."/>
            <person name="Lee S.A."/>
        </authorList>
    </citation>
    <scope>NUCLEOTIDE SEQUENCE [LARGE SCALE GENOMIC DNA]</scope>
    <source>
        <strain evidence="3 4">H33E-04</strain>
    </source>
</reference>
<dbReference type="KEGG" id="chih:GWR21_30010"/>
<dbReference type="EMBL" id="CP048113">
    <property type="protein sequence ID" value="QHS63664.1"/>
    <property type="molecule type" value="Genomic_DNA"/>
</dbReference>
<dbReference type="InterPro" id="IPR052336">
    <property type="entry name" value="MlaD_Phospholipid_Transporter"/>
</dbReference>
<dbReference type="AlphaFoldDB" id="A0A6B9ZQ43"/>
<dbReference type="Pfam" id="PF02470">
    <property type="entry name" value="MlaD"/>
    <property type="match status" value="1"/>
</dbReference>
<dbReference type="InterPro" id="IPR003399">
    <property type="entry name" value="Mce/MlaD"/>
</dbReference>
<evidence type="ECO:0000313" key="4">
    <source>
        <dbReference type="Proteomes" id="UP000476411"/>
    </source>
</evidence>
<dbReference type="Proteomes" id="UP000476411">
    <property type="component" value="Chromosome"/>
</dbReference>
<keyword evidence="1" id="KW-1133">Transmembrane helix</keyword>
<accession>A0A6B9ZQ43</accession>
<dbReference type="PANTHER" id="PTHR33371">
    <property type="entry name" value="INTERMEMBRANE PHOSPHOLIPID TRANSPORT SYSTEM BINDING PROTEIN MLAD-RELATED"/>
    <property type="match status" value="1"/>
</dbReference>
<protein>
    <submittedName>
        <fullName evidence="3">MCE family protein</fullName>
    </submittedName>
</protein>
<dbReference type="RefSeq" id="WP_162335380.1">
    <property type="nucleotide sequence ID" value="NZ_CP048113.1"/>
</dbReference>
<proteinExistence type="predicted"/>
<keyword evidence="1" id="KW-0812">Transmembrane</keyword>
<evidence type="ECO:0000313" key="3">
    <source>
        <dbReference type="EMBL" id="QHS63664.1"/>
    </source>
</evidence>
<feature type="transmembrane region" description="Helical" evidence="1">
    <location>
        <begin position="12"/>
        <end position="32"/>
    </location>
</feature>
<organism evidence="3 4">
    <name type="scientific">Chitinophaga agri</name>
    <dbReference type="NCBI Taxonomy" id="2703787"/>
    <lineage>
        <taxon>Bacteria</taxon>
        <taxon>Pseudomonadati</taxon>
        <taxon>Bacteroidota</taxon>
        <taxon>Chitinophagia</taxon>
        <taxon>Chitinophagales</taxon>
        <taxon>Chitinophagaceae</taxon>
        <taxon>Chitinophaga</taxon>
    </lineage>
</organism>
<feature type="domain" description="Mce/MlaD" evidence="2">
    <location>
        <begin position="41"/>
        <end position="118"/>
    </location>
</feature>
<dbReference type="PANTHER" id="PTHR33371:SF4">
    <property type="entry name" value="INTERMEMBRANE PHOSPHOLIPID TRANSPORT SYSTEM BINDING PROTEIN MLAD"/>
    <property type="match status" value="1"/>
</dbReference>
<keyword evidence="1" id="KW-0472">Membrane</keyword>
<name>A0A6B9ZQ43_9BACT</name>
<sequence length="339" mass="36691">MKETSNRRSVIVGIFIFIGLLIVIVGVLTLGGQKKAFVSAIRVTATFSDIGGVQTGNNVWYSGVKVGTVKKITFMEHDKIQVDMNIEKSSAKFIHKDVLAKVGSDGLVGNKIIALSGGSDGTPPIEDGDQLKIAVAISPDEIMTTLQENNKQLLVITGNLKTLSQRIVDGEGTLGKLVTDESLYNNLAQTMVTFEKAANNAERLTKGLADYASNLRREGSLTNDLITDTTVFSNLRTAVAQMKDVAGNANVVVSNLKSTTEGLNQNLNSATSPIGVLLNDPKSGEDLKQTLRNLNVSTGKLDEDLEALQHNFLLRGYFKKKAKREEKARKDSIKNAQQQ</sequence>
<evidence type="ECO:0000256" key="1">
    <source>
        <dbReference type="SAM" id="Phobius"/>
    </source>
</evidence>